<dbReference type="Pfam" id="PF07669">
    <property type="entry name" value="Eco57I"/>
    <property type="match status" value="1"/>
</dbReference>
<dbReference type="HOGENOM" id="CLU_003673_0_0_10"/>
<evidence type="ECO:0000259" key="1">
    <source>
        <dbReference type="Pfam" id="PF07669"/>
    </source>
</evidence>
<organism evidence="2 3">
    <name type="scientific">Kordia algicida OT-1</name>
    <dbReference type="NCBI Taxonomy" id="391587"/>
    <lineage>
        <taxon>Bacteria</taxon>
        <taxon>Pseudomonadati</taxon>
        <taxon>Bacteroidota</taxon>
        <taxon>Flavobacteriia</taxon>
        <taxon>Flavobacteriales</taxon>
        <taxon>Flavobacteriaceae</taxon>
        <taxon>Kordia</taxon>
    </lineage>
</organism>
<evidence type="ECO:0000313" key="3">
    <source>
        <dbReference type="Proteomes" id="UP000002945"/>
    </source>
</evidence>
<gene>
    <name evidence="2" type="ORF">KAOT1_02099</name>
</gene>
<protein>
    <recommendedName>
        <fullName evidence="1">Type II methyltransferase M.TaqI-like domain-containing protein</fullName>
    </recommendedName>
</protein>
<reference evidence="2 3" key="1">
    <citation type="journal article" date="2011" name="J. Bacteriol.">
        <title>Genome sequence of the algicidal bacterium Kordia algicida OT-1.</title>
        <authorList>
            <person name="Lee H.S."/>
            <person name="Kang S.G."/>
            <person name="Kwon K.K."/>
            <person name="Lee J.H."/>
            <person name="Kim S.J."/>
        </authorList>
    </citation>
    <scope>NUCLEOTIDE SEQUENCE [LARGE SCALE GENOMIC DNA]</scope>
    <source>
        <strain evidence="2 3">OT-1</strain>
    </source>
</reference>
<name>A9E6U6_9FLAO</name>
<dbReference type="STRING" id="391587.KAOT1_02099"/>
<accession>A9E6U6</accession>
<dbReference type="RefSeq" id="WP_007092994.1">
    <property type="nucleotide sequence ID" value="NZ_CP142125.1"/>
</dbReference>
<dbReference type="GO" id="GO:0009007">
    <property type="term" value="F:site-specific DNA-methyltransferase (adenine-specific) activity"/>
    <property type="evidence" value="ECO:0007669"/>
    <property type="project" value="UniProtKB-EC"/>
</dbReference>
<dbReference type="PROSITE" id="PS00092">
    <property type="entry name" value="N6_MTASE"/>
    <property type="match status" value="1"/>
</dbReference>
<dbReference type="GO" id="GO:0003676">
    <property type="term" value="F:nucleic acid binding"/>
    <property type="evidence" value="ECO:0007669"/>
    <property type="project" value="InterPro"/>
</dbReference>
<dbReference type="Proteomes" id="UP000002945">
    <property type="component" value="Unassembled WGS sequence"/>
</dbReference>
<dbReference type="OrthoDB" id="1388659at2"/>
<dbReference type="InterPro" id="IPR029063">
    <property type="entry name" value="SAM-dependent_MTases_sf"/>
</dbReference>
<sequence length="880" mass="103640">MNIQVTHNTAKNGIEIVFSHSVEKELIAFLQKLGFKHFFNNEMKWYADDHPAYVRFAHDLKKVIENDEDWKSMTIYPTYKPSFDMIDDLKFCIVDINIKYNDEIIEDKFVIFENYKRVATVITERFTKHFFGDHIDSLKVFPRNYKERARTLLRVQKVIDIDENGNFKPITFTDSLAELIKDVKKNNTSDDFFETNDTNETKLITETDIFDAQIDDDKLLILEVIDKLVSVEQTTKVTDIRLIQTLITEIEDALLNDSTTLRYDKLTHIIRLYKDWFEDFPNCFKASVAIAMRPLLNFLDESLKNTSFATNLVFDKHQVNNVLVPLYVHECFQKGAIPLQHIPKLKIEFSKLFDVTIETLGSLSEFEFFEVTQLKNYTDLGINLNNRELNRHWQINGFDLLDKIGYPTDLQYPYVNLNKGYISLQTLNQILDNKQKYPWLYLIQNFRPVADLTEGINIIDRKINKLSKKLDYLKTGQSLLDISYTEHVKKREYIQSQVNGLFVSRKCIETCIENMLNKQLEQMDFINTDVVDYEPKIPKFYFDSFVAGMSLLYYKHKKPTLLQVESFSKEKKIPCDELLQEAIELSAIDFVRDRYFHDENYVWIDGMRYFWQNLQFDRSFVDDKQRFEHSHILPLPIAMMIARYLQMNEDTSIFDPTAGTGNLLVGANKRVTHANEISKLKRQSLKSLDFSKITKYDPTSPYPKEMHKSFDVVVCNPPFMKSTKTKNEKLDIIEQHFDNAYFMADDFQVRELIMALALLNMKDNGKAVIVLNSHIEFDEQGRIKHKRTFLNWLYKHYHVRDIINLDSRILTKDKNKKQKKMLALINGRKTKLSYNTPTKETQPHLADVIGSLYELWERFKRIRIPSIDVMITQLQIAVKQ</sequence>
<dbReference type="PRINTS" id="PR00507">
    <property type="entry name" value="N12N6MTFRASE"/>
</dbReference>
<proteinExistence type="predicted"/>
<dbReference type="GO" id="GO:0032259">
    <property type="term" value="P:methylation"/>
    <property type="evidence" value="ECO:0007669"/>
    <property type="project" value="InterPro"/>
</dbReference>
<dbReference type="AlphaFoldDB" id="A9E6U6"/>
<dbReference type="Gene3D" id="3.40.50.150">
    <property type="entry name" value="Vaccinia Virus protein VP39"/>
    <property type="match status" value="1"/>
</dbReference>
<dbReference type="InterPro" id="IPR011639">
    <property type="entry name" value="MethylTrfase_TaqI-like_dom"/>
</dbReference>
<keyword evidence="3" id="KW-1185">Reference proteome</keyword>
<dbReference type="InterPro" id="IPR002052">
    <property type="entry name" value="DNA_methylase_N6_adenine_CS"/>
</dbReference>
<dbReference type="GO" id="GO:0006304">
    <property type="term" value="P:DNA modification"/>
    <property type="evidence" value="ECO:0007669"/>
    <property type="project" value="InterPro"/>
</dbReference>
<comment type="caution">
    <text evidence="2">The sequence shown here is derived from an EMBL/GenBank/DDBJ whole genome shotgun (WGS) entry which is preliminary data.</text>
</comment>
<evidence type="ECO:0000313" key="2">
    <source>
        <dbReference type="EMBL" id="EDP95089.1"/>
    </source>
</evidence>
<dbReference type="SUPFAM" id="SSF53335">
    <property type="entry name" value="S-adenosyl-L-methionine-dependent methyltransferases"/>
    <property type="match status" value="1"/>
</dbReference>
<dbReference type="eggNOG" id="COG0286">
    <property type="taxonomic scope" value="Bacteria"/>
</dbReference>
<dbReference type="EMBL" id="ABIB01000011">
    <property type="protein sequence ID" value="EDP95089.1"/>
    <property type="molecule type" value="Genomic_DNA"/>
</dbReference>
<feature type="domain" description="Type II methyltransferase M.TaqI-like" evidence="1">
    <location>
        <begin position="685"/>
        <end position="806"/>
    </location>
</feature>